<dbReference type="EMBL" id="CP002281">
    <property type="protein sequence ID" value="ADO82439.1"/>
    <property type="molecule type" value="Genomic_DNA"/>
</dbReference>
<dbReference type="InterPro" id="IPR029479">
    <property type="entry name" value="Nitroreductase"/>
</dbReference>
<protein>
    <submittedName>
        <fullName evidence="4">Nitroreductase</fullName>
    </submittedName>
</protein>
<dbReference type="eggNOG" id="COG0778">
    <property type="taxonomic scope" value="Bacteria"/>
</dbReference>
<accession>E3H6S0</accession>
<dbReference type="InterPro" id="IPR000415">
    <property type="entry name" value="Nitroreductase-like"/>
</dbReference>
<gene>
    <name evidence="4" type="ordered locus">Ilyop_0652</name>
</gene>
<sequence length="180" mass="20121">MELTKAIKDRRSVRKFTDYYVTDEELNEAMEAARVAPSWANTQCSEFLALRDKEKIKELVENCYPKNPSTACSLDASLVIVACYNRKKSGFYKETSFNDVGTWGMFDLGLACQNMMLKLHDLGLGSVVVGAYDSKKASEILDIKGDIQIAAIIPVGKPAVETRPVPRKELSELLHIDKIK</sequence>
<dbReference type="PANTHER" id="PTHR43673:SF10">
    <property type="entry name" value="NADH DEHYDROGENASE_NAD(P)H NITROREDUCTASE XCC3605-RELATED"/>
    <property type="match status" value="1"/>
</dbReference>
<organism evidence="4 5">
    <name type="scientific">Ilyobacter polytropus (strain ATCC 51220 / DSM 2926 / LMG 16218 / CuHBu1)</name>
    <dbReference type="NCBI Taxonomy" id="572544"/>
    <lineage>
        <taxon>Bacteria</taxon>
        <taxon>Fusobacteriati</taxon>
        <taxon>Fusobacteriota</taxon>
        <taxon>Fusobacteriia</taxon>
        <taxon>Fusobacteriales</taxon>
        <taxon>Fusobacteriaceae</taxon>
        <taxon>Ilyobacter</taxon>
    </lineage>
</organism>
<keyword evidence="2" id="KW-0560">Oxidoreductase</keyword>
<dbReference type="RefSeq" id="WP_013387109.1">
    <property type="nucleotide sequence ID" value="NC_014632.1"/>
</dbReference>
<dbReference type="HOGENOM" id="CLU_070764_7_1_0"/>
<evidence type="ECO:0000256" key="2">
    <source>
        <dbReference type="ARBA" id="ARBA00023002"/>
    </source>
</evidence>
<dbReference type="SUPFAM" id="SSF55469">
    <property type="entry name" value="FMN-dependent nitroreductase-like"/>
    <property type="match status" value="1"/>
</dbReference>
<evidence type="ECO:0000313" key="4">
    <source>
        <dbReference type="EMBL" id="ADO82439.1"/>
    </source>
</evidence>
<evidence type="ECO:0000256" key="1">
    <source>
        <dbReference type="ARBA" id="ARBA00007118"/>
    </source>
</evidence>
<evidence type="ECO:0000259" key="3">
    <source>
        <dbReference type="Pfam" id="PF00881"/>
    </source>
</evidence>
<reference evidence="4 5" key="1">
    <citation type="journal article" date="2010" name="Stand. Genomic Sci.">
        <title>Complete genome sequence of Ilyobacter polytropus type strain (CuHbu1).</title>
        <authorList>
            <person name="Sikorski J."/>
            <person name="Chertkov O."/>
            <person name="Lapidus A."/>
            <person name="Nolan M."/>
            <person name="Lucas S."/>
            <person name="Del Rio T.G."/>
            <person name="Tice H."/>
            <person name="Cheng J.F."/>
            <person name="Tapia R."/>
            <person name="Han C."/>
            <person name="Goodwin L."/>
            <person name="Pitluck S."/>
            <person name="Liolios K."/>
            <person name="Ivanova N."/>
            <person name="Mavromatis K."/>
            <person name="Mikhailova N."/>
            <person name="Pati A."/>
            <person name="Chen A."/>
            <person name="Palaniappan K."/>
            <person name="Land M."/>
            <person name="Hauser L."/>
            <person name="Chang Y.J."/>
            <person name="Jeffries C.D."/>
            <person name="Brambilla E."/>
            <person name="Yasawong M."/>
            <person name="Rohde M."/>
            <person name="Pukall R."/>
            <person name="Spring S."/>
            <person name="Goker M."/>
            <person name="Woyke T."/>
            <person name="Bristow J."/>
            <person name="Eisen J.A."/>
            <person name="Markowitz V."/>
            <person name="Hugenholtz P."/>
            <person name="Kyrpides N.C."/>
            <person name="Klenk H.P."/>
        </authorList>
    </citation>
    <scope>NUCLEOTIDE SEQUENCE [LARGE SCALE GENOMIC DNA]</scope>
    <source>
        <strain evidence="5">ATCC 51220 / DSM 2926 / LMG 16218 / CuHBu1</strain>
    </source>
</reference>
<proteinExistence type="inferred from homology"/>
<feature type="domain" description="Nitroreductase" evidence="3">
    <location>
        <begin position="7"/>
        <end position="157"/>
    </location>
</feature>
<dbReference type="STRING" id="572544.Ilyop_0652"/>
<dbReference type="Gene3D" id="3.40.109.10">
    <property type="entry name" value="NADH Oxidase"/>
    <property type="match status" value="1"/>
</dbReference>
<dbReference type="Pfam" id="PF00881">
    <property type="entry name" value="Nitroreductase"/>
    <property type="match status" value="1"/>
</dbReference>
<dbReference type="AlphaFoldDB" id="E3H6S0"/>
<evidence type="ECO:0000313" key="5">
    <source>
        <dbReference type="Proteomes" id="UP000006875"/>
    </source>
</evidence>
<name>E3H6S0_ILYPC</name>
<dbReference type="KEGG" id="ipo:Ilyop_0652"/>
<keyword evidence="5" id="KW-1185">Reference proteome</keyword>
<dbReference type="PANTHER" id="PTHR43673">
    <property type="entry name" value="NAD(P)H NITROREDUCTASE YDGI-RELATED"/>
    <property type="match status" value="1"/>
</dbReference>
<dbReference type="GO" id="GO:0016491">
    <property type="term" value="F:oxidoreductase activity"/>
    <property type="evidence" value="ECO:0007669"/>
    <property type="project" value="UniProtKB-KW"/>
</dbReference>
<dbReference type="Proteomes" id="UP000006875">
    <property type="component" value="Chromosome"/>
</dbReference>
<comment type="similarity">
    <text evidence="1">Belongs to the nitroreductase family.</text>
</comment>